<dbReference type="SMART" id="SM00774">
    <property type="entry name" value="WRKY"/>
    <property type="match status" value="1"/>
</dbReference>
<evidence type="ECO:0000259" key="7">
    <source>
        <dbReference type="PROSITE" id="PS50811"/>
    </source>
</evidence>
<dbReference type="GO" id="GO:0005634">
    <property type="term" value="C:nucleus"/>
    <property type="evidence" value="ECO:0000318"/>
    <property type="project" value="GO_Central"/>
</dbReference>
<dbReference type="InterPro" id="IPR044810">
    <property type="entry name" value="WRKY_plant"/>
</dbReference>
<reference evidence="8" key="1">
    <citation type="journal article" date="2016" name="Front. Plant Sci.">
        <title>Genome-Wide Identification and Expression Analysis of the WRKY Gene Family in Cassava.</title>
        <authorList>
            <person name="Wei Y."/>
            <person name="Shi H."/>
            <person name="Xia Z."/>
            <person name="Tie W."/>
            <person name="Ding Z."/>
            <person name="Yan Y."/>
            <person name="Wang W."/>
            <person name="Hu W."/>
            <person name="Li K."/>
        </authorList>
    </citation>
    <scope>NUCLEOTIDE SEQUENCE</scope>
</reference>
<dbReference type="OrthoDB" id="1915472at2759"/>
<keyword evidence="3" id="KW-0238">DNA-binding</keyword>
<dbReference type="InterPro" id="IPR003657">
    <property type="entry name" value="WRKY_dom"/>
</dbReference>
<dbReference type="Gene3D" id="2.20.25.80">
    <property type="entry name" value="WRKY domain"/>
    <property type="match status" value="1"/>
</dbReference>
<feature type="compositionally biased region" description="Basic residues" evidence="6">
    <location>
        <begin position="83"/>
        <end position="98"/>
    </location>
</feature>
<dbReference type="InterPro" id="IPR036576">
    <property type="entry name" value="WRKY_dom_sf"/>
</dbReference>
<keyword evidence="5" id="KW-0539">Nucleus</keyword>
<evidence type="ECO:0000256" key="5">
    <source>
        <dbReference type="ARBA" id="ARBA00023242"/>
    </source>
</evidence>
<feature type="domain" description="WRKY" evidence="7">
    <location>
        <begin position="106"/>
        <end position="171"/>
    </location>
</feature>
<evidence type="ECO:0000256" key="4">
    <source>
        <dbReference type="ARBA" id="ARBA00023163"/>
    </source>
</evidence>
<dbReference type="PANTHER" id="PTHR31221">
    <property type="entry name" value="WRKY TRANSCRIPTION FACTOR PROTEIN 1-RELATED"/>
    <property type="match status" value="1"/>
</dbReference>
<dbReference type="GO" id="GO:0000976">
    <property type="term" value="F:transcription cis-regulatory region binding"/>
    <property type="evidence" value="ECO:0000318"/>
    <property type="project" value="GO_Central"/>
</dbReference>
<dbReference type="EMBL" id="KT827611">
    <property type="protein sequence ID" value="AMO00404.1"/>
    <property type="molecule type" value="mRNA"/>
</dbReference>
<dbReference type="GO" id="GO:0003700">
    <property type="term" value="F:DNA-binding transcription factor activity"/>
    <property type="evidence" value="ECO:0000318"/>
    <property type="project" value="GO_Central"/>
</dbReference>
<evidence type="ECO:0000256" key="6">
    <source>
        <dbReference type="SAM" id="MobiDB-lite"/>
    </source>
</evidence>
<organism evidence="8">
    <name type="scientific">Manihot esculenta</name>
    <name type="common">Cassava</name>
    <name type="synonym">Jatropha manihot</name>
    <dbReference type="NCBI Taxonomy" id="3983"/>
    <lineage>
        <taxon>Eukaryota</taxon>
        <taxon>Viridiplantae</taxon>
        <taxon>Streptophyta</taxon>
        <taxon>Embryophyta</taxon>
        <taxon>Tracheophyta</taxon>
        <taxon>Spermatophyta</taxon>
        <taxon>Magnoliopsida</taxon>
        <taxon>eudicotyledons</taxon>
        <taxon>Gunneridae</taxon>
        <taxon>Pentapetalae</taxon>
        <taxon>rosids</taxon>
        <taxon>fabids</taxon>
        <taxon>Malpighiales</taxon>
        <taxon>Euphorbiaceae</taxon>
        <taxon>Crotonoideae</taxon>
        <taxon>Manihoteae</taxon>
        <taxon>Manihot</taxon>
    </lineage>
</organism>
<keyword evidence="10" id="KW-1185">Reference proteome</keyword>
<reference evidence="9 10" key="2">
    <citation type="submission" date="2016-02" db="EMBL/GenBank/DDBJ databases">
        <title>WGS assembly of Manihot esculenta.</title>
        <authorList>
            <person name="Bredeson J.V."/>
            <person name="Prochnik S.E."/>
            <person name="Lyons J.B."/>
            <person name="Schmutz J."/>
            <person name="Grimwood J."/>
            <person name="Vrebalov J."/>
            <person name="Bart R.S."/>
            <person name="Amuge T."/>
            <person name="Ferguson M.E."/>
            <person name="Green R."/>
            <person name="Putnam N."/>
            <person name="Stites J."/>
            <person name="Rounsley S."/>
            <person name="Rokhsar D.S."/>
        </authorList>
    </citation>
    <scope>NUCLEOTIDE SEQUENCE [LARGE SCALE GENOMIC DNA]</scope>
    <source>
        <strain evidence="10">cv. AM560-2</strain>
        <tissue evidence="9">Leaf</tissue>
    </source>
</reference>
<evidence type="ECO:0000313" key="10">
    <source>
        <dbReference type="Proteomes" id="UP000091857"/>
    </source>
</evidence>
<name>A0A140H8P0_MANES</name>
<keyword evidence="4" id="KW-0804">Transcription</keyword>
<comment type="subcellular location">
    <subcellularLocation>
        <location evidence="1">Nucleus</location>
    </subcellularLocation>
</comment>
<gene>
    <name evidence="9" type="ORF">MANES_12G008700</name>
</gene>
<evidence type="ECO:0000313" key="9">
    <source>
        <dbReference type="EMBL" id="OAY34283.1"/>
    </source>
</evidence>
<evidence type="ECO:0000313" key="8">
    <source>
        <dbReference type="EMBL" id="AMO00404.1"/>
    </source>
</evidence>
<evidence type="ECO:0000256" key="1">
    <source>
        <dbReference type="ARBA" id="ARBA00004123"/>
    </source>
</evidence>
<dbReference type="AlphaFoldDB" id="A0A140H8P0"/>
<keyword evidence="2" id="KW-0805">Transcription regulation</keyword>
<protein>
    <submittedName>
        <fullName evidence="8">WRKY transcription factor 36</fullName>
    </submittedName>
</protein>
<dbReference type="Gramene" id="Manes.12G008700.1.v8.1">
    <property type="protein sequence ID" value="Manes.12G008700.1.v8.1.CDS"/>
    <property type="gene ID" value="Manes.12G008700.v8.1"/>
</dbReference>
<proteinExistence type="evidence at transcript level"/>
<dbReference type="Pfam" id="PF03106">
    <property type="entry name" value="WRKY"/>
    <property type="match status" value="1"/>
</dbReference>
<dbReference type="Proteomes" id="UP000091857">
    <property type="component" value="Chromosome 12"/>
</dbReference>
<dbReference type="FunFam" id="2.20.25.80:FF:000003">
    <property type="entry name" value="WRKY transcription factor 57"/>
    <property type="match status" value="1"/>
</dbReference>
<evidence type="ECO:0000256" key="2">
    <source>
        <dbReference type="ARBA" id="ARBA00023015"/>
    </source>
</evidence>
<dbReference type="PROSITE" id="PS50811">
    <property type="entry name" value="WRKY"/>
    <property type="match status" value="1"/>
</dbReference>
<dbReference type="EMBL" id="CM004398">
    <property type="protein sequence ID" value="OAY34283.1"/>
    <property type="molecule type" value="Genomic_DNA"/>
</dbReference>
<sequence>MENFTPFLPLSSSVATPMSLNMGSSQGFTDYFQATNENAFLGLIQEMEDHRPVVGGLNGENSNRSSQNKSVSGSENEDELLGKKKKKGSSSEKKMRKHRYAFQTRSRVDILDDGYRWRKYGQKAVKNNKFPRSYYRCTHKGCNVKKQVQRLTRDEEIVVTTYEGMHSHPIEKSMDNFEHILTQMQIYNSF</sequence>
<accession>A0A140H8P0</accession>
<dbReference type="SUPFAM" id="SSF118290">
    <property type="entry name" value="WRKY DNA-binding domain"/>
    <property type="match status" value="1"/>
</dbReference>
<feature type="region of interest" description="Disordered" evidence="6">
    <location>
        <begin position="52"/>
        <end position="98"/>
    </location>
</feature>
<dbReference type="PANTHER" id="PTHR31221:SF83">
    <property type="entry name" value="WRKY TRANSCRIPTION FACTOR 75-RELATED"/>
    <property type="match status" value="1"/>
</dbReference>
<evidence type="ECO:0000256" key="3">
    <source>
        <dbReference type="ARBA" id="ARBA00023125"/>
    </source>
</evidence>
<dbReference type="GO" id="GO:0006355">
    <property type="term" value="P:regulation of DNA-templated transcription"/>
    <property type="evidence" value="ECO:0000318"/>
    <property type="project" value="GO_Central"/>
</dbReference>
<dbReference type="SMR" id="A0A140H8P0"/>
<feature type="compositionally biased region" description="Polar residues" evidence="6">
    <location>
        <begin position="59"/>
        <end position="74"/>
    </location>
</feature>